<evidence type="ECO:0000256" key="1">
    <source>
        <dbReference type="SAM" id="MobiDB-lite"/>
    </source>
</evidence>
<keyword evidence="5" id="KW-1185">Reference proteome</keyword>
<feature type="domain" description="Reverse transcriptase/retrotransposon-derived protein RNase H-like" evidence="3">
    <location>
        <begin position="465"/>
        <end position="564"/>
    </location>
</feature>
<dbReference type="Proteomes" id="UP000812966">
    <property type="component" value="Unassembled WGS sequence"/>
</dbReference>
<dbReference type="PANTHER" id="PTHR33064:SF37">
    <property type="entry name" value="RIBONUCLEASE H"/>
    <property type="match status" value="1"/>
</dbReference>
<feature type="region of interest" description="Disordered" evidence="1">
    <location>
        <begin position="173"/>
        <end position="225"/>
    </location>
</feature>
<sequence length="635" mass="69989">MGGEVLLSGNEGFTEQPEVLDKGPAGPDRAAFIVSKITLGLDLSEEQKTAIRDLIVEYNDIFALDMSDIRPCPHTTHSLNIDGGLPLAKKNFGRPLTQPELEGAKAQVDVLIKAGIIESTTPEEVKCCSPTVMATKKGMGKEISEGELESLAEEALADSARMTRKWQIGTPPCTGLELPVPARDGGLTPPTRLNVSHSRSRSESRADAADERTSERKHEKEPKPKIKYRLCHNFTQLNRATQVLPFPPGDLETKILKHCGKRWVCQMDAIGAFYWIPVSPESQPYLCFHIPGLGYYRYVRLPMGPTGSPGTYQIAVRRTHGKLLDPGPVSDWMDDLFTSGDEFLPLFETVKAIFENCKRDNMMLSPEKTKLFMTSACLGGTDVSPSGAQPSRAKVAALLKWPRPKNAREVLSFVNTAAVFRNSIANFAEIAQPLYSLTQGIDVNRSERKGAYKRALDLADVSERWGPVEEEAFLRLKTCLTNFPVVSGPRYDGRPFYIATDASAIGLGAHLYQLTDSEEAFTICYASRATSAAEKKLHSSELELLAVKWSLDKLAKYVYGQKIVLATDCQAVKDMLKNQCLTGARAAWKEAILGARIIELQHRPGRENVIADTLSRSWRGVRLPATCVFSGTCVE</sequence>
<name>A0A8K0NM59_9TREE</name>
<comment type="caution">
    <text evidence="4">The sequence shown here is derived from an EMBL/GenBank/DDBJ whole genome shotgun (WGS) entry which is preliminary data.</text>
</comment>
<evidence type="ECO:0000259" key="3">
    <source>
        <dbReference type="Pfam" id="PF17919"/>
    </source>
</evidence>
<protein>
    <recommendedName>
        <fullName evidence="6">Polyprotein</fullName>
    </recommendedName>
</protein>
<evidence type="ECO:0000313" key="4">
    <source>
        <dbReference type="EMBL" id="KAG7527214.1"/>
    </source>
</evidence>
<feature type="domain" description="Reverse transcriptase" evidence="2">
    <location>
        <begin position="222"/>
        <end position="373"/>
    </location>
</feature>
<dbReference type="SUPFAM" id="SSF56672">
    <property type="entry name" value="DNA/RNA polymerases"/>
    <property type="match status" value="1"/>
</dbReference>
<dbReference type="InterPro" id="IPR051320">
    <property type="entry name" value="Viral_Replic_Matur_Polypro"/>
</dbReference>
<dbReference type="Pfam" id="PF00078">
    <property type="entry name" value="RVT_1"/>
    <property type="match status" value="1"/>
</dbReference>
<dbReference type="InterPro" id="IPR041577">
    <property type="entry name" value="RT_RNaseH_2"/>
</dbReference>
<dbReference type="AlphaFoldDB" id="A0A8K0NM59"/>
<feature type="region of interest" description="Disordered" evidence="1">
    <location>
        <begin position="1"/>
        <end position="25"/>
    </location>
</feature>
<dbReference type="EMBL" id="JABELV010000412">
    <property type="protein sequence ID" value="KAG7527214.1"/>
    <property type="molecule type" value="Genomic_DNA"/>
</dbReference>
<proteinExistence type="predicted"/>
<feature type="compositionally biased region" description="Basic and acidic residues" evidence="1">
    <location>
        <begin position="200"/>
        <end position="224"/>
    </location>
</feature>
<dbReference type="InterPro" id="IPR000477">
    <property type="entry name" value="RT_dom"/>
</dbReference>
<dbReference type="InterPro" id="IPR043128">
    <property type="entry name" value="Rev_trsase/Diguanyl_cyclase"/>
</dbReference>
<gene>
    <name evidence="4" type="ORF">FFLO_07158</name>
</gene>
<evidence type="ECO:0000313" key="5">
    <source>
        <dbReference type="Proteomes" id="UP000812966"/>
    </source>
</evidence>
<reference evidence="4" key="1">
    <citation type="submission" date="2020-04" db="EMBL/GenBank/DDBJ databases">
        <title>Analysis of mating type loci in Filobasidium floriforme.</title>
        <authorList>
            <person name="Nowrousian M."/>
        </authorList>
    </citation>
    <scope>NUCLEOTIDE SEQUENCE</scope>
    <source>
        <strain evidence="4">CBS 6242</strain>
    </source>
</reference>
<dbReference type="InterPro" id="IPR043502">
    <property type="entry name" value="DNA/RNA_pol_sf"/>
</dbReference>
<dbReference type="PANTHER" id="PTHR33064">
    <property type="entry name" value="POL PROTEIN"/>
    <property type="match status" value="1"/>
</dbReference>
<dbReference type="CDD" id="cd01647">
    <property type="entry name" value="RT_LTR"/>
    <property type="match status" value="1"/>
</dbReference>
<evidence type="ECO:0008006" key="6">
    <source>
        <dbReference type="Google" id="ProtNLM"/>
    </source>
</evidence>
<evidence type="ECO:0000259" key="2">
    <source>
        <dbReference type="Pfam" id="PF00078"/>
    </source>
</evidence>
<organism evidence="4 5">
    <name type="scientific">Filobasidium floriforme</name>
    <dbReference type="NCBI Taxonomy" id="5210"/>
    <lineage>
        <taxon>Eukaryota</taxon>
        <taxon>Fungi</taxon>
        <taxon>Dikarya</taxon>
        <taxon>Basidiomycota</taxon>
        <taxon>Agaricomycotina</taxon>
        <taxon>Tremellomycetes</taxon>
        <taxon>Filobasidiales</taxon>
        <taxon>Filobasidiaceae</taxon>
        <taxon>Filobasidium</taxon>
    </lineage>
</organism>
<dbReference type="Gene3D" id="3.30.70.270">
    <property type="match status" value="2"/>
</dbReference>
<dbReference type="Pfam" id="PF17919">
    <property type="entry name" value="RT_RNaseH_2"/>
    <property type="match status" value="1"/>
</dbReference>
<dbReference type="CDD" id="cd09274">
    <property type="entry name" value="RNase_HI_RT_Ty3"/>
    <property type="match status" value="1"/>
</dbReference>
<dbReference type="Gene3D" id="3.10.10.10">
    <property type="entry name" value="HIV Type 1 Reverse Transcriptase, subunit A, domain 1"/>
    <property type="match status" value="1"/>
</dbReference>
<accession>A0A8K0NM59</accession>